<gene>
    <name evidence="9" type="ORF">GCM10022393_19700</name>
</gene>
<evidence type="ECO:0000256" key="4">
    <source>
        <dbReference type="ARBA" id="ARBA00023012"/>
    </source>
</evidence>
<dbReference type="RefSeq" id="WP_344926941.1">
    <property type="nucleotide sequence ID" value="NZ_BAABCW010000006.1"/>
</dbReference>
<evidence type="ECO:0000256" key="2">
    <source>
        <dbReference type="ARBA" id="ARBA00012438"/>
    </source>
</evidence>
<keyword evidence="9" id="KW-0067">ATP-binding</keyword>
<dbReference type="InterPro" id="IPR001789">
    <property type="entry name" value="Sig_transdc_resp-reg_receiver"/>
</dbReference>
<dbReference type="PANTHER" id="PTHR45339:SF1">
    <property type="entry name" value="HYBRID SIGNAL TRANSDUCTION HISTIDINE KINASE J"/>
    <property type="match status" value="1"/>
</dbReference>
<dbReference type="InterPro" id="IPR005467">
    <property type="entry name" value="His_kinase_dom"/>
</dbReference>
<dbReference type="InterPro" id="IPR011990">
    <property type="entry name" value="TPR-like_helical_dom_sf"/>
</dbReference>
<dbReference type="CDD" id="cd16922">
    <property type="entry name" value="HATPase_EvgS-ArcB-TorS-like"/>
    <property type="match status" value="1"/>
</dbReference>
<dbReference type="Pfam" id="PF02518">
    <property type="entry name" value="HATPase_c"/>
    <property type="match status" value="1"/>
</dbReference>
<comment type="caution">
    <text evidence="9">The sequence shown here is derived from an EMBL/GenBank/DDBJ whole genome shotgun (WGS) entry which is preliminary data.</text>
</comment>
<accession>A0ABP6UHV0</accession>
<dbReference type="InterPro" id="IPR003594">
    <property type="entry name" value="HATPase_dom"/>
</dbReference>
<dbReference type="Gene3D" id="3.30.565.10">
    <property type="entry name" value="Histidine kinase-like ATPase, C-terminal domain"/>
    <property type="match status" value="1"/>
</dbReference>
<dbReference type="Proteomes" id="UP001500459">
    <property type="component" value="Unassembled WGS sequence"/>
</dbReference>
<proteinExistence type="predicted"/>
<dbReference type="Pfam" id="PF00512">
    <property type="entry name" value="HisKA"/>
    <property type="match status" value="1"/>
</dbReference>
<feature type="domain" description="Response regulatory" evidence="8">
    <location>
        <begin position="572"/>
        <end position="686"/>
    </location>
</feature>
<keyword evidence="6" id="KW-1133">Transmembrane helix</keyword>
<organism evidence="9 10">
    <name type="scientific">Aquimarina addita</name>
    <dbReference type="NCBI Taxonomy" id="870485"/>
    <lineage>
        <taxon>Bacteria</taxon>
        <taxon>Pseudomonadati</taxon>
        <taxon>Bacteroidota</taxon>
        <taxon>Flavobacteriia</taxon>
        <taxon>Flavobacteriales</taxon>
        <taxon>Flavobacteriaceae</taxon>
        <taxon>Aquimarina</taxon>
    </lineage>
</organism>
<dbReference type="CDD" id="cd17546">
    <property type="entry name" value="REC_hyHK_CKI1_RcsC-like"/>
    <property type="match status" value="1"/>
</dbReference>
<dbReference type="SUPFAM" id="SSF47384">
    <property type="entry name" value="Homodimeric domain of signal transducing histidine kinase"/>
    <property type="match status" value="1"/>
</dbReference>
<evidence type="ECO:0000313" key="10">
    <source>
        <dbReference type="Proteomes" id="UP001500459"/>
    </source>
</evidence>
<evidence type="ECO:0000256" key="1">
    <source>
        <dbReference type="ARBA" id="ARBA00000085"/>
    </source>
</evidence>
<keyword evidence="6" id="KW-0472">Membrane</keyword>
<dbReference type="PROSITE" id="PS50109">
    <property type="entry name" value="HIS_KIN"/>
    <property type="match status" value="1"/>
</dbReference>
<keyword evidence="10" id="KW-1185">Reference proteome</keyword>
<evidence type="ECO:0000256" key="5">
    <source>
        <dbReference type="PROSITE-ProRule" id="PRU00169"/>
    </source>
</evidence>
<feature type="modified residue" description="4-aspartylphosphate" evidence="5">
    <location>
        <position position="621"/>
    </location>
</feature>
<dbReference type="InterPro" id="IPR004358">
    <property type="entry name" value="Sig_transdc_His_kin-like_C"/>
</dbReference>
<dbReference type="EMBL" id="BAABCW010000006">
    <property type="protein sequence ID" value="GAA3508472.1"/>
    <property type="molecule type" value="Genomic_DNA"/>
</dbReference>
<dbReference type="Gene3D" id="1.10.287.130">
    <property type="match status" value="1"/>
</dbReference>
<dbReference type="GO" id="GO:0005524">
    <property type="term" value="F:ATP binding"/>
    <property type="evidence" value="ECO:0007669"/>
    <property type="project" value="UniProtKB-KW"/>
</dbReference>
<dbReference type="SMART" id="SM00388">
    <property type="entry name" value="HisKA"/>
    <property type="match status" value="1"/>
</dbReference>
<feature type="transmembrane region" description="Helical" evidence="6">
    <location>
        <begin position="267"/>
        <end position="289"/>
    </location>
</feature>
<dbReference type="InterPro" id="IPR036890">
    <property type="entry name" value="HATPase_C_sf"/>
</dbReference>
<sequence>MTARFNNNDKNQARLLNIIGKIYELDQNDKKAISNYKNALVNAKYSKSKSLEAELRNSLGQLLIKSDSTLSNGIKLYIESYELAKTIKDTTKMIQPLLNLAGYYISQDDYATAYTEYLSPARVLIGQNSTNLEKSKLNILLGKYFLSVRRYERSDEYFEKGINIALQQIDKIKTPKQGENNKLLSNFYNELVHAYRSRSNLFKEQKDFEKSHNYLEQHITFSDKYNDILKGIELQRANIKFNVGELKDQVEQSKVKQKQRDSEEIKWQISILLGIVVILISMAFLISAYKNNIQKRKLNNTLIENNKELINAKETAEQVSTLKSQFISTVSHELRTPLYGVIGLTSLLMENPEEKKKNEYLDSLKFSGDYLLALINDVLQLSKIETNEVKLEKVSFDIKSLIEGIVNSLHSKQKHNNNKVHINIDSKIKTTLLGDSVRLSQILINLIGNALKFTKNGNIWVTVTCLEYENNHYSLRFIIKDDGIGIPKSKQETIFDNFAQVKNQNQEYEGTGLGLAIVKKLVHLHNSEIIISSEEGVGSEFTFDLSYDKAIKVTDNSSTLGDSISIGTSNFNILIVDDNRINQIVTKNILKKKGYTCDLANNGMDSIEMLKNEEYDLVLMDINMPEMNGLDATTVIRTFNTHIPIIALTAVEEGEVRDQALSVGMNDVIIKPYDTQQFFQTIMKNISKVQRV</sequence>
<dbReference type="InterPro" id="IPR003661">
    <property type="entry name" value="HisK_dim/P_dom"/>
</dbReference>
<dbReference type="Pfam" id="PF00072">
    <property type="entry name" value="Response_reg"/>
    <property type="match status" value="1"/>
</dbReference>
<feature type="domain" description="Histidine kinase" evidence="7">
    <location>
        <begin position="329"/>
        <end position="549"/>
    </location>
</feature>
<comment type="catalytic activity">
    <reaction evidence="1">
        <text>ATP + protein L-histidine = ADP + protein N-phospho-L-histidine.</text>
        <dbReference type="EC" id="2.7.13.3"/>
    </reaction>
</comment>
<dbReference type="PRINTS" id="PR00344">
    <property type="entry name" value="BCTRLSENSOR"/>
</dbReference>
<dbReference type="EC" id="2.7.13.3" evidence="2"/>
<dbReference type="Gene3D" id="3.40.50.2300">
    <property type="match status" value="1"/>
</dbReference>
<dbReference type="SUPFAM" id="SSF48452">
    <property type="entry name" value="TPR-like"/>
    <property type="match status" value="1"/>
</dbReference>
<dbReference type="SMART" id="SM00448">
    <property type="entry name" value="REC"/>
    <property type="match status" value="1"/>
</dbReference>
<dbReference type="SMART" id="SM00387">
    <property type="entry name" value="HATPase_c"/>
    <property type="match status" value="1"/>
</dbReference>
<dbReference type="InterPro" id="IPR011006">
    <property type="entry name" value="CheY-like_superfamily"/>
</dbReference>
<dbReference type="InterPro" id="IPR036097">
    <property type="entry name" value="HisK_dim/P_sf"/>
</dbReference>
<evidence type="ECO:0000256" key="6">
    <source>
        <dbReference type="SAM" id="Phobius"/>
    </source>
</evidence>
<dbReference type="Gene3D" id="1.25.40.10">
    <property type="entry name" value="Tetratricopeptide repeat domain"/>
    <property type="match status" value="1"/>
</dbReference>
<dbReference type="SUPFAM" id="SSF52172">
    <property type="entry name" value="CheY-like"/>
    <property type="match status" value="1"/>
</dbReference>
<keyword evidence="4" id="KW-0902">Two-component regulatory system</keyword>
<reference evidence="10" key="1">
    <citation type="journal article" date="2019" name="Int. J. Syst. Evol. Microbiol.">
        <title>The Global Catalogue of Microorganisms (GCM) 10K type strain sequencing project: providing services to taxonomists for standard genome sequencing and annotation.</title>
        <authorList>
            <consortium name="The Broad Institute Genomics Platform"/>
            <consortium name="The Broad Institute Genome Sequencing Center for Infectious Disease"/>
            <person name="Wu L."/>
            <person name="Ma J."/>
        </authorList>
    </citation>
    <scope>NUCLEOTIDE SEQUENCE [LARGE SCALE GENOMIC DNA]</scope>
    <source>
        <strain evidence="10">JCM 17106</strain>
    </source>
</reference>
<evidence type="ECO:0000313" key="9">
    <source>
        <dbReference type="EMBL" id="GAA3508472.1"/>
    </source>
</evidence>
<keyword evidence="6" id="KW-0812">Transmembrane</keyword>
<evidence type="ECO:0000259" key="8">
    <source>
        <dbReference type="PROSITE" id="PS50110"/>
    </source>
</evidence>
<keyword evidence="3 5" id="KW-0597">Phosphoprotein</keyword>
<keyword evidence="9" id="KW-0547">Nucleotide-binding</keyword>
<evidence type="ECO:0000256" key="3">
    <source>
        <dbReference type="ARBA" id="ARBA00022553"/>
    </source>
</evidence>
<name>A0ABP6UHV0_9FLAO</name>
<protein>
    <recommendedName>
        <fullName evidence="2">histidine kinase</fullName>
        <ecNumber evidence="2">2.7.13.3</ecNumber>
    </recommendedName>
</protein>
<dbReference type="SUPFAM" id="SSF55874">
    <property type="entry name" value="ATPase domain of HSP90 chaperone/DNA topoisomerase II/histidine kinase"/>
    <property type="match status" value="1"/>
</dbReference>
<dbReference type="PANTHER" id="PTHR45339">
    <property type="entry name" value="HYBRID SIGNAL TRANSDUCTION HISTIDINE KINASE J"/>
    <property type="match status" value="1"/>
</dbReference>
<dbReference type="PROSITE" id="PS50110">
    <property type="entry name" value="RESPONSE_REGULATORY"/>
    <property type="match status" value="1"/>
</dbReference>
<dbReference type="CDD" id="cd00082">
    <property type="entry name" value="HisKA"/>
    <property type="match status" value="1"/>
</dbReference>
<evidence type="ECO:0000259" key="7">
    <source>
        <dbReference type="PROSITE" id="PS50109"/>
    </source>
</evidence>